<evidence type="ECO:0000313" key="1">
    <source>
        <dbReference type="EMBL" id="ERJ94281.1"/>
    </source>
</evidence>
<reference evidence="1 2" key="1">
    <citation type="submission" date="2013-08" db="EMBL/GenBank/DDBJ databases">
        <authorList>
            <person name="Weinstock G."/>
            <person name="Sodergren E."/>
            <person name="Wylie T."/>
            <person name="Fulton L."/>
            <person name="Fulton R."/>
            <person name="Fronick C."/>
            <person name="O'Laughlin M."/>
            <person name="Godfrey J."/>
            <person name="Miner T."/>
            <person name="Herter B."/>
            <person name="Appelbaum E."/>
            <person name="Cordes M."/>
            <person name="Lek S."/>
            <person name="Wollam A."/>
            <person name="Pepin K.H."/>
            <person name="Palsikar V.B."/>
            <person name="Mitreva M."/>
            <person name="Wilson R.K."/>
        </authorList>
    </citation>
    <scope>NUCLEOTIDE SEQUENCE [LARGE SCALE GENOMIC DNA]</scope>
    <source>
        <strain evidence="1 2">ATCC 700332</strain>
    </source>
</reference>
<name>A0ABN0P1A6_TRELE</name>
<dbReference type="EMBL" id="AWVH01000005">
    <property type="protein sequence ID" value="ERJ94281.1"/>
    <property type="molecule type" value="Genomic_DNA"/>
</dbReference>
<accession>A0ABN0P1A6</accession>
<gene>
    <name evidence="1" type="ORF">HMPREF9193_00253</name>
</gene>
<proteinExistence type="predicted"/>
<dbReference type="Proteomes" id="UP000016649">
    <property type="component" value="Unassembled WGS sequence"/>
</dbReference>
<sequence length="42" mass="4822">MFSIYKTFYLLLLLCQCMCNIHSRHTCSTIGILPCPCVYPPP</sequence>
<protein>
    <submittedName>
        <fullName evidence="1">Uncharacterized protein</fullName>
    </submittedName>
</protein>
<organism evidence="1 2">
    <name type="scientific">Treponema lecithinolyticum ATCC 700332</name>
    <dbReference type="NCBI Taxonomy" id="1321815"/>
    <lineage>
        <taxon>Bacteria</taxon>
        <taxon>Pseudomonadati</taxon>
        <taxon>Spirochaetota</taxon>
        <taxon>Spirochaetia</taxon>
        <taxon>Spirochaetales</taxon>
        <taxon>Treponemataceae</taxon>
        <taxon>Treponema</taxon>
    </lineage>
</organism>
<comment type="caution">
    <text evidence="1">The sequence shown here is derived from an EMBL/GenBank/DDBJ whole genome shotgun (WGS) entry which is preliminary data.</text>
</comment>
<keyword evidence="2" id="KW-1185">Reference proteome</keyword>
<evidence type="ECO:0000313" key="2">
    <source>
        <dbReference type="Proteomes" id="UP000016649"/>
    </source>
</evidence>